<keyword evidence="1" id="KW-0479">Metal-binding</keyword>
<gene>
    <name evidence="5" type="ORF">POCULU_LOCUS3227</name>
</gene>
<dbReference type="PANTHER" id="PTHR33223:SF6">
    <property type="entry name" value="CCHC-TYPE DOMAIN-CONTAINING PROTEIN"/>
    <property type="match status" value="1"/>
</dbReference>
<dbReference type="CDD" id="cd00303">
    <property type="entry name" value="retropepsin_like"/>
    <property type="match status" value="1"/>
</dbReference>
<feature type="compositionally biased region" description="Polar residues" evidence="2">
    <location>
        <begin position="234"/>
        <end position="252"/>
    </location>
</feature>
<evidence type="ECO:0000259" key="4">
    <source>
        <dbReference type="PROSITE" id="PS50175"/>
    </source>
</evidence>
<dbReference type="SUPFAM" id="SSF57756">
    <property type="entry name" value="Retrovirus zinc finger-like domains"/>
    <property type="match status" value="1"/>
</dbReference>
<feature type="compositionally biased region" description="Polar residues" evidence="2">
    <location>
        <begin position="564"/>
        <end position="575"/>
    </location>
</feature>
<dbReference type="Proteomes" id="UP000789572">
    <property type="component" value="Unassembled WGS sequence"/>
</dbReference>
<organism evidence="5 6">
    <name type="scientific">Paraglomus occultum</name>
    <dbReference type="NCBI Taxonomy" id="144539"/>
    <lineage>
        <taxon>Eukaryota</taxon>
        <taxon>Fungi</taxon>
        <taxon>Fungi incertae sedis</taxon>
        <taxon>Mucoromycota</taxon>
        <taxon>Glomeromycotina</taxon>
        <taxon>Glomeromycetes</taxon>
        <taxon>Paraglomerales</taxon>
        <taxon>Paraglomeraceae</taxon>
        <taxon>Paraglomus</taxon>
    </lineage>
</organism>
<dbReference type="PROSITE" id="PS50158">
    <property type="entry name" value="ZF_CCHC"/>
    <property type="match status" value="1"/>
</dbReference>
<dbReference type="EMBL" id="CAJVPJ010000344">
    <property type="protein sequence ID" value="CAG8514132.1"/>
    <property type="molecule type" value="Genomic_DNA"/>
</dbReference>
<feature type="compositionally biased region" description="Polar residues" evidence="2">
    <location>
        <begin position="207"/>
        <end position="216"/>
    </location>
</feature>
<feature type="region of interest" description="Disordered" evidence="2">
    <location>
        <begin position="273"/>
        <end position="352"/>
    </location>
</feature>
<evidence type="ECO:0000256" key="2">
    <source>
        <dbReference type="SAM" id="MobiDB-lite"/>
    </source>
</evidence>
<name>A0A9N9F6M3_9GLOM</name>
<sequence>RTTAKIQENAKIYSDKFATVDSPNLTILQGTITYNTAQYFRHLFAHEKLSANSPILQRALEHFPCKACFRCHPITQTLSPEFQQFLNTIEPLDPVYSQQTVDAFEEFLQFRESKIAAVKLFRSIVFRATPKRVGRIVTNLSSTLIFDIHHNEVNEHPSTANLTTYSEDVDDYIHRLTRSGTNSSSQPTLTERTKNFVGLFFNQKPSSLGSYSPKSDTQSDKRAESEYPEADLDNNGNSYETVTTTPPLTPSHSALEYNLAEVTHSAQQLYTSTILTQQPEPSTTDKKNKGKQKQEKPDILVVADIDPEPVTPVKKVQKPKEAKPPQSSPIQIAVPNPNPPINNSPQQQQLDDDEMAQTTYPVFDGTNPRKWIFDLEIAFIANNIQDAANARKIGLAVMNLGPAKMWYVTLNPKPTTWIRANGVDGFKELFLTKYATEANKAQASQQAQARIRRPTEKVNDYLSALEEIWMECGDAAVIPEWMKVSQFTSGLLPAIILPVKQQAPQTMANAVQAATNCYYALQSTMQPSHSAEVNNALLEKISALEVQLAELKISPANTNNNNNRGFQQGGSSNRRNGPRCHYCGNNGHIHRECRIKARDIRQGRKLNWAVPRQNNQGQGKGQPRHAFVEEVESRILVDTGSSVTIISSEYFDLIIGRMKKKPILERLNYQIQGVTGHRERPRGEKQQQQI</sequence>
<evidence type="ECO:0000313" key="6">
    <source>
        <dbReference type="Proteomes" id="UP000789572"/>
    </source>
</evidence>
<dbReference type="PROSITE" id="PS50175">
    <property type="entry name" value="ASP_PROT_RETROV"/>
    <property type="match status" value="1"/>
</dbReference>
<feature type="region of interest" description="Disordered" evidence="2">
    <location>
        <begin position="555"/>
        <end position="578"/>
    </location>
</feature>
<dbReference type="GO" id="GO:0006508">
    <property type="term" value="P:proteolysis"/>
    <property type="evidence" value="ECO:0007669"/>
    <property type="project" value="InterPro"/>
</dbReference>
<comment type="caution">
    <text evidence="5">The sequence shown here is derived from an EMBL/GenBank/DDBJ whole genome shotgun (WGS) entry which is preliminary data.</text>
</comment>
<dbReference type="AlphaFoldDB" id="A0A9N9F6M3"/>
<evidence type="ECO:0000259" key="3">
    <source>
        <dbReference type="PROSITE" id="PS50158"/>
    </source>
</evidence>
<evidence type="ECO:0000256" key="1">
    <source>
        <dbReference type="PROSITE-ProRule" id="PRU00047"/>
    </source>
</evidence>
<dbReference type="GO" id="GO:0003676">
    <property type="term" value="F:nucleic acid binding"/>
    <property type="evidence" value="ECO:0007669"/>
    <property type="project" value="InterPro"/>
</dbReference>
<evidence type="ECO:0000313" key="5">
    <source>
        <dbReference type="EMBL" id="CAG8514132.1"/>
    </source>
</evidence>
<dbReference type="GO" id="GO:0004190">
    <property type="term" value="F:aspartic-type endopeptidase activity"/>
    <property type="evidence" value="ECO:0007669"/>
    <property type="project" value="InterPro"/>
</dbReference>
<proteinExistence type="predicted"/>
<feature type="region of interest" description="Disordered" evidence="2">
    <location>
        <begin position="207"/>
        <end position="252"/>
    </location>
</feature>
<keyword evidence="1" id="KW-0863">Zinc-finger</keyword>
<dbReference type="Pfam" id="PF03732">
    <property type="entry name" value="Retrotrans_gag"/>
    <property type="match status" value="1"/>
</dbReference>
<feature type="domain" description="Peptidase A2" evidence="4">
    <location>
        <begin position="633"/>
        <end position="676"/>
    </location>
</feature>
<dbReference type="InterPro" id="IPR001995">
    <property type="entry name" value="Peptidase_A2_cat"/>
</dbReference>
<feature type="compositionally biased region" description="Polar residues" evidence="2">
    <location>
        <begin position="273"/>
        <end position="282"/>
    </location>
</feature>
<dbReference type="InterPro" id="IPR036875">
    <property type="entry name" value="Znf_CCHC_sf"/>
</dbReference>
<reference evidence="5" key="1">
    <citation type="submission" date="2021-06" db="EMBL/GenBank/DDBJ databases">
        <authorList>
            <person name="Kallberg Y."/>
            <person name="Tangrot J."/>
            <person name="Rosling A."/>
        </authorList>
    </citation>
    <scope>NUCLEOTIDE SEQUENCE</scope>
    <source>
        <strain evidence="5">IA702</strain>
    </source>
</reference>
<feature type="domain" description="CCHC-type" evidence="3">
    <location>
        <begin position="579"/>
        <end position="594"/>
    </location>
</feature>
<dbReference type="PANTHER" id="PTHR33223">
    <property type="entry name" value="CCHC-TYPE DOMAIN-CONTAINING PROTEIN"/>
    <property type="match status" value="1"/>
</dbReference>
<dbReference type="InterPro" id="IPR001878">
    <property type="entry name" value="Znf_CCHC"/>
</dbReference>
<dbReference type="GO" id="GO:0008270">
    <property type="term" value="F:zinc ion binding"/>
    <property type="evidence" value="ECO:0007669"/>
    <property type="project" value="UniProtKB-KW"/>
</dbReference>
<keyword evidence="1" id="KW-0862">Zinc</keyword>
<accession>A0A9N9F6M3</accession>
<dbReference type="InterPro" id="IPR005162">
    <property type="entry name" value="Retrotrans_gag_dom"/>
</dbReference>
<dbReference type="OrthoDB" id="10068942at2759"/>
<protein>
    <submittedName>
        <fullName evidence="5">11359_t:CDS:1</fullName>
    </submittedName>
</protein>
<feature type="compositionally biased region" description="Basic and acidic residues" evidence="2">
    <location>
        <begin position="283"/>
        <end position="298"/>
    </location>
</feature>
<keyword evidence="6" id="KW-1185">Reference proteome</keyword>
<feature type="non-terminal residue" evidence="5">
    <location>
        <position position="1"/>
    </location>
</feature>